<dbReference type="GO" id="GO:0030327">
    <property type="term" value="P:prenylated protein catabolic process"/>
    <property type="evidence" value="ECO:0007669"/>
    <property type="project" value="TreeGrafter"/>
</dbReference>
<proteinExistence type="predicted"/>
<keyword evidence="2" id="KW-0285">Flavoprotein</keyword>
<dbReference type="InterPro" id="IPR010795">
    <property type="entry name" value="Prenylcys_lyase"/>
</dbReference>
<protein>
    <recommendedName>
        <fullName evidence="6">Prenylcysteine lyase domain-containing protein</fullName>
    </recommendedName>
</protein>
<dbReference type="OrthoDB" id="437369at2759"/>
<organism evidence="7 8">
    <name type="scientific">Coptis chinensis</name>
    <dbReference type="NCBI Taxonomy" id="261450"/>
    <lineage>
        <taxon>Eukaryota</taxon>
        <taxon>Viridiplantae</taxon>
        <taxon>Streptophyta</taxon>
        <taxon>Embryophyta</taxon>
        <taxon>Tracheophyta</taxon>
        <taxon>Spermatophyta</taxon>
        <taxon>Magnoliopsida</taxon>
        <taxon>Ranunculales</taxon>
        <taxon>Ranunculaceae</taxon>
        <taxon>Coptidoideae</taxon>
        <taxon>Coptis</taxon>
    </lineage>
</organism>
<evidence type="ECO:0000256" key="5">
    <source>
        <dbReference type="ARBA" id="ARBA00023180"/>
    </source>
</evidence>
<reference evidence="7 8" key="1">
    <citation type="submission" date="2020-10" db="EMBL/GenBank/DDBJ databases">
        <title>The Coptis chinensis genome and diversification of protoberbering-type alkaloids.</title>
        <authorList>
            <person name="Wang B."/>
            <person name="Shu S."/>
            <person name="Song C."/>
            <person name="Liu Y."/>
        </authorList>
    </citation>
    <scope>NUCLEOTIDE SEQUENCE [LARGE SCALE GENOMIC DNA]</scope>
    <source>
        <strain evidence="7">HL-2020</strain>
        <tissue evidence="7">Leaf</tissue>
    </source>
</reference>
<dbReference type="Pfam" id="PF07156">
    <property type="entry name" value="Prenylcys_lyase"/>
    <property type="match status" value="1"/>
</dbReference>
<comment type="caution">
    <text evidence="7">The sequence shown here is derived from an EMBL/GenBank/DDBJ whole genome shotgun (WGS) entry which is preliminary data.</text>
</comment>
<comment type="cofactor">
    <cofactor evidence="1">
        <name>FAD</name>
        <dbReference type="ChEBI" id="CHEBI:57692"/>
    </cofactor>
</comment>
<dbReference type="AlphaFoldDB" id="A0A835IQA8"/>
<dbReference type="Proteomes" id="UP000631114">
    <property type="component" value="Unassembled WGS sequence"/>
</dbReference>
<keyword evidence="8" id="KW-1185">Reference proteome</keyword>
<sequence length="87" mass="9830">MSVRKETIRINWAAYPHYKAQEVFASFLLDGLHLYYVNSFENAASTMQTSVVAAENVVRLILSRQSNQVGSNLKRLAYDAKGLHVDL</sequence>
<evidence type="ECO:0000256" key="3">
    <source>
        <dbReference type="ARBA" id="ARBA00022827"/>
    </source>
</evidence>
<dbReference type="PANTHER" id="PTHR15944:SF0">
    <property type="entry name" value="PRENYLCYSTEINE LYASE DOMAIN-CONTAINING PROTEIN"/>
    <property type="match status" value="1"/>
</dbReference>
<accession>A0A835IQA8</accession>
<dbReference type="GO" id="GO:0001735">
    <property type="term" value="F:prenylcysteine oxidase activity"/>
    <property type="evidence" value="ECO:0007669"/>
    <property type="project" value="InterPro"/>
</dbReference>
<dbReference type="GO" id="GO:0030328">
    <property type="term" value="P:prenylcysteine catabolic process"/>
    <property type="evidence" value="ECO:0007669"/>
    <property type="project" value="InterPro"/>
</dbReference>
<gene>
    <name evidence="7" type="ORF">IFM89_009050</name>
</gene>
<keyword evidence="4" id="KW-0560">Oxidoreductase</keyword>
<evidence type="ECO:0000259" key="6">
    <source>
        <dbReference type="Pfam" id="PF07156"/>
    </source>
</evidence>
<keyword evidence="3" id="KW-0274">FAD</keyword>
<evidence type="ECO:0000256" key="1">
    <source>
        <dbReference type="ARBA" id="ARBA00001974"/>
    </source>
</evidence>
<dbReference type="EMBL" id="JADFTS010000002">
    <property type="protein sequence ID" value="KAF9619708.1"/>
    <property type="molecule type" value="Genomic_DNA"/>
</dbReference>
<dbReference type="PANTHER" id="PTHR15944">
    <property type="entry name" value="FARNESYLCYSTEINE LYASE"/>
    <property type="match status" value="1"/>
</dbReference>
<keyword evidence="5" id="KW-0325">Glycoprotein</keyword>
<evidence type="ECO:0000313" key="8">
    <source>
        <dbReference type="Proteomes" id="UP000631114"/>
    </source>
</evidence>
<evidence type="ECO:0000313" key="7">
    <source>
        <dbReference type="EMBL" id="KAF9619708.1"/>
    </source>
</evidence>
<name>A0A835IQA8_9MAGN</name>
<dbReference type="InterPro" id="IPR017046">
    <property type="entry name" value="Prenylcysteine_Oxase1"/>
</dbReference>
<feature type="domain" description="Prenylcysteine lyase" evidence="6">
    <location>
        <begin position="5"/>
        <end position="68"/>
    </location>
</feature>
<evidence type="ECO:0000256" key="2">
    <source>
        <dbReference type="ARBA" id="ARBA00022630"/>
    </source>
</evidence>
<evidence type="ECO:0000256" key="4">
    <source>
        <dbReference type="ARBA" id="ARBA00023002"/>
    </source>
</evidence>